<dbReference type="Proteomes" id="UP000193884">
    <property type="component" value="Unassembled WGS sequence"/>
</dbReference>
<proteinExistence type="predicted"/>
<reference evidence="2 3" key="1">
    <citation type="submission" date="2017-03" db="EMBL/GenBank/DDBJ databases">
        <title>Whole genome sequences of fourteen strains of Bradyrhizobium canariense and one strain of Bradyrhizobium japonicum isolated from Lupinus (Papilionoideae: Genisteae) species in Algeria.</title>
        <authorList>
            <person name="Crovadore J."/>
            <person name="Chekireb D."/>
            <person name="Brachmann A."/>
            <person name="Chablais R."/>
            <person name="Cochard B."/>
            <person name="Lefort F."/>
        </authorList>
    </citation>
    <scope>NUCLEOTIDE SEQUENCE [LARGE SCALE GENOMIC DNA]</scope>
    <source>
        <strain evidence="2 3">UBMAN05</strain>
    </source>
</reference>
<evidence type="ECO:0000313" key="3">
    <source>
        <dbReference type="Proteomes" id="UP000193884"/>
    </source>
</evidence>
<keyword evidence="1" id="KW-0812">Transmembrane</keyword>
<organism evidence="2 3">
    <name type="scientific">Bradyrhizobium canariense</name>
    <dbReference type="NCBI Taxonomy" id="255045"/>
    <lineage>
        <taxon>Bacteria</taxon>
        <taxon>Pseudomonadati</taxon>
        <taxon>Pseudomonadota</taxon>
        <taxon>Alphaproteobacteria</taxon>
        <taxon>Hyphomicrobiales</taxon>
        <taxon>Nitrobacteraceae</taxon>
        <taxon>Bradyrhizobium</taxon>
    </lineage>
</organism>
<keyword evidence="3" id="KW-1185">Reference proteome</keyword>
<evidence type="ECO:0000256" key="1">
    <source>
        <dbReference type="SAM" id="Phobius"/>
    </source>
</evidence>
<feature type="transmembrane region" description="Helical" evidence="1">
    <location>
        <begin position="40"/>
        <end position="59"/>
    </location>
</feature>
<keyword evidence="1" id="KW-0472">Membrane</keyword>
<sequence>MGETTMVARVESKRQWVSGLAITLTALVCLFAFWHLSPGLTFIIAICSLTALVALFWVAGADQ</sequence>
<accession>A0ABX3WST6</accession>
<name>A0ABX3WST6_9BRAD</name>
<feature type="transmembrane region" description="Helical" evidence="1">
    <location>
        <begin position="16"/>
        <end position="34"/>
    </location>
</feature>
<protein>
    <submittedName>
        <fullName evidence="2">Uncharacterized protein</fullName>
    </submittedName>
</protein>
<dbReference type="EMBL" id="NAFK01000177">
    <property type="protein sequence ID" value="OSJ21152.1"/>
    <property type="molecule type" value="Genomic_DNA"/>
</dbReference>
<comment type="caution">
    <text evidence="2">The sequence shown here is derived from an EMBL/GenBank/DDBJ whole genome shotgun (WGS) entry which is preliminary data.</text>
</comment>
<gene>
    <name evidence="2" type="ORF">BST63_36220</name>
</gene>
<evidence type="ECO:0000313" key="2">
    <source>
        <dbReference type="EMBL" id="OSJ21152.1"/>
    </source>
</evidence>
<keyword evidence="1" id="KW-1133">Transmembrane helix</keyword>